<reference evidence="1" key="1">
    <citation type="journal article" date="2019" name="Sci. Rep.">
        <title>Draft genome of Tanacetum cinerariifolium, the natural source of mosquito coil.</title>
        <authorList>
            <person name="Yamashiro T."/>
            <person name="Shiraishi A."/>
            <person name="Satake H."/>
            <person name="Nakayama K."/>
        </authorList>
    </citation>
    <scope>NUCLEOTIDE SEQUENCE</scope>
</reference>
<gene>
    <name evidence="1" type="ORF">Tci_904099</name>
</gene>
<name>A0A699VC11_TANCI</name>
<dbReference type="AlphaFoldDB" id="A0A699VC11"/>
<feature type="non-terminal residue" evidence="1">
    <location>
        <position position="124"/>
    </location>
</feature>
<evidence type="ECO:0008006" key="2">
    <source>
        <dbReference type="Google" id="ProtNLM"/>
    </source>
</evidence>
<sequence>MRYSSTYDDNYVNRVDVIDIACEEFVQHVLDFQYNPKSSNPTLVSNLLNFESDFYKEPIVKSSSSILTPFEESDFFLEEIEDFLNDESIPTGIENSLYDPEGDIIYLKKLLNEDLFQLPPMDLK</sequence>
<accession>A0A699VC11</accession>
<evidence type="ECO:0000313" key="1">
    <source>
        <dbReference type="EMBL" id="GFD32130.1"/>
    </source>
</evidence>
<protein>
    <recommendedName>
        <fullName evidence="2">Reverse transcriptase domain-containing protein</fullName>
    </recommendedName>
</protein>
<comment type="caution">
    <text evidence="1">The sequence shown here is derived from an EMBL/GenBank/DDBJ whole genome shotgun (WGS) entry which is preliminary data.</text>
</comment>
<organism evidence="1">
    <name type="scientific">Tanacetum cinerariifolium</name>
    <name type="common">Dalmatian daisy</name>
    <name type="synonym">Chrysanthemum cinerariifolium</name>
    <dbReference type="NCBI Taxonomy" id="118510"/>
    <lineage>
        <taxon>Eukaryota</taxon>
        <taxon>Viridiplantae</taxon>
        <taxon>Streptophyta</taxon>
        <taxon>Embryophyta</taxon>
        <taxon>Tracheophyta</taxon>
        <taxon>Spermatophyta</taxon>
        <taxon>Magnoliopsida</taxon>
        <taxon>eudicotyledons</taxon>
        <taxon>Gunneridae</taxon>
        <taxon>Pentapetalae</taxon>
        <taxon>asterids</taxon>
        <taxon>campanulids</taxon>
        <taxon>Asterales</taxon>
        <taxon>Asteraceae</taxon>
        <taxon>Asteroideae</taxon>
        <taxon>Anthemideae</taxon>
        <taxon>Anthemidinae</taxon>
        <taxon>Tanacetum</taxon>
    </lineage>
</organism>
<proteinExistence type="predicted"/>
<dbReference type="EMBL" id="BKCJ011420817">
    <property type="protein sequence ID" value="GFD32130.1"/>
    <property type="molecule type" value="Genomic_DNA"/>
</dbReference>